<evidence type="ECO:0000256" key="1">
    <source>
        <dbReference type="SAM" id="SignalP"/>
    </source>
</evidence>
<dbReference type="InterPro" id="IPR015943">
    <property type="entry name" value="WD40/YVTN_repeat-like_dom_sf"/>
</dbReference>
<dbReference type="InParanoid" id="Q01ZG5"/>
<dbReference type="Gene3D" id="2.130.10.10">
    <property type="entry name" value="YVTN repeat-like/Quinoprotein amine dehydrogenase"/>
    <property type="match status" value="2"/>
</dbReference>
<dbReference type="PANTHER" id="PTHR47197">
    <property type="entry name" value="PROTEIN NIRF"/>
    <property type="match status" value="1"/>
</dbReference>
<evidence type="ECO:0008006" key="3">
    <source>
        <dbReference type="Google" id="ProtNLM"/>
    </source>
</evidence>
<dbReference type="SUPFAM" id="SSF50974">
    <property type="entry name" value="Nitrous oxide reductase, N-terminal domain"/>
    <property type="match status" value="1"/>
</dbReference>
<reference evidence="2" key="1">
    <citation type="submission" date="2006-10" db="EMBL/GenBank/DDBJ databases">
        <title>Complete sequence of Solibacter usitatus Ellin6076.</title>
        <authorList>
            <consortium name="US DOE Joint Genome Institute"/>
            <person name="Copeland A."/>
            <person name="Lucas S."/>
            <person name="Lapidus A."/>
            <person name="Barry K."/>
            <person name="Detter J.C."/>
            <person name="Glavina del Rio T."/>
            <person name="Hammon N."/>
            <person name="Israni S."/>
            <person name="Dalin E."/>
            <person name="Tice H."/>
            <person name="Pitluck S."/>
            <person name="Thompson L.S."/>
            <person name="Brettin T."/>
            <person name="Bruce D."/>
            <person name="Han C."/>
            <person name="Tapia R."/>
            <person name="Gilna P."/>
            <person name="Schmutz J."/>
            <person name="Larimer F."/>
            <person name="Land M."/>
            <person name="Hauser L."/>
            <person name="Kyrpides N."/>
            <person name="Mikhailova N."/>
            <person name="Janssen P.H."/>
            <person name="Kuske C.R."/>
            <person name="Richardson P."/>
        </authorList>
    </citation>
    <scope>NUCLEOTIDE SEQUENCE</scope>
    <source>
        <strain evidence="2">Ellin6076</strain>
    </source>
</reference>
<feature type="chain" id="PRO_5012045365" description="40-residue YVTN family beta-propeller repeat protein" evidence="1">
    <location>
        <begin position="16"/>
        <end position="330"/>
    </location>
</feature>
<proteinExistence type="predicted"/>
<feature type="signal peptide" evidence="1">
    <location>
        <begin position="1"/>
        <end position="15"/>
    </location>
</feature>
<dbReference type="KEGG" id="sus:Acid_3983"/>
<name>Q01ZG5_SOLUE</name>
<evidence type="ECO:0000313" key="2">
    <source>
        <dbReference type="EMBL" id="ABJ84950.1"/>
    </source>
</evidence>
<dbReference type="InterPro" id="IPR051200">
    <property type="entry name" value="Host-pathogen_enzymatic-act"/>
</dbReference>
<dbReference type="AlphaFoldDB" id="Q01ZG5"/>
<organism evidence="2">
    <name type="scientific">Solibacter usitatus (strain Ellin6076)</name>
    <dbReference type="NCBI Taxonomy" id="234267"/>
    <lineage>
        <taxon>Bacteria</taxon>
        <taxon>Pseudomonadati</taxon>
        <taxon>Acidobacteriota</taxon>
        <taxon>Terriglobia</taxon>
        <taxon>Bryobacterales</taxon>
        <taxon>Solibacteraceae</taxon>
        <taxon>Candidatus Solibacter</taxon>
    </lineage>
</organism>
<keyword evidence="1" id="KW-0732">Signal</keyword>
<dbReference type="PANTHER" id="PTHR47197:SF3">
    <property type="entry name" value="DIHYDRO-HEME D1 DEHYDROGENASE"/>
    <property type="match status" value="1"/>
</dbReference>
<protein>
    <recommendedName>
        <fullName evidence="3">40-residue YVTN family beta-propeller repeat protein</fullName>
    </recommendedName>
</protein>
<dbReference type="HOGENOM" id="CLU_009318_3_0_0"/>
<dbReference type="OrthoDB" id="9770071at2"/>
<dbReference type="EMBL" id="CP000473">
    <property type="protein sequence ID" value="ABJ84950.1"/>
    <property type="molecule type" value="Genomic_DNA"/>
</dbReference>
<accession>Q01ZG5</accession>
<dbReference type="InterPro" id="IPR011045">
    <property type="entry name" value="N2O_reductase_N"/>
</dbReference>
<dbReference type="eggNOG" id="COG3391">
    <property type="taxonomic scope" value="Bacteria"/>
</dbReference>
<dbReference type="STRING" id="234267.Acid_3983"/>
<gene>
    <name evidence="2" type="ordered locus">Acid_3983</name>
</gene>
<sequence length="330" mass="34425" precursor="true">MKYTIFLLAFGVAHAASSLLVLSKSDTTLSIVDPLTLKVLARMPSGPDPHEVVASSDGKFAYVSNYGGGAYNTITVVDLVARKTLAPIDLGALRGPHGLMFAGGKVWFTAEAAKVIGSYDPATQKIDLVLGTGQNRTHMIWVSDDLKRLITSNVSSATLTIIDKIAGGGGRGPGPGRGAPGSDWQETVVPVGRGAEGFDVAPGEKELWAANAQDGTISILDLAAKSVSATLDVSVKGANRLKFTPDGKLVLVSTLSGPELTILDAATRKAVKRVKIGSGAAGIEMNPDGARAYVACTPDNYVVVIDLKKLEVAEHFDAGKQPDGMAWSTR</sequence>